<dbReference type="InParanoid" id="A0A0V0QLK8"/>
<evidence type="ECO:0000313" key="2">
    <source>
        <dbReference type="Proteomes" id="UP000054937"/>
    </source>
</evidence>
<name>A0A0V0QLK8_PSEPJ</name>
<gene>
    <name evidence="1" type="ORF">PPERSA_09067</name>
</gene>
<sequence length="194" mass="23010">MSLGALKNHFLKSRVLSLSYHIEPTMAQLSKSYLENPDEYFLSVDHGKYYELKFYSQIAQSWKINPAYFSQQELAKYEETVKKMQEFNEFQALINQLHLFFWECKSLYIDVSRDQATSNLWGRATEQSHLFEEKITAAMKKYDNLLEQTADYPDWQEKIKGEIGGQIHLIYTALQTGENFQEIFKDFDKAYFFK</sequence>
<protein>
    <submittedName>
        <fullName evidence="1">Uncharacterized protein</fullName>
    </submittedName>
</protein>
<dbReference type="AlphaFoldDB" id="A0A0V0QLK8"/>
<evidence type="ECO:0000313" key="1">
    <source>
        <dbReference type="EMBL" id="KRX02945.1"/>
    </source>
</evidence>
<comment type="caution">
    <text evidence="1">The sequence shown here is derived from an EMBL/GenBank/DDBJ whole genome shotgun (WGS) entry which is preliminary data.</text>
</comment>
<accession>A0A0V0QLK8</accession>
<reference evidence="1 2" key="1">
    <citation type="journal article" date="2015" name="Sci. Rep.">
        <title>Genome of the facultative scuticociliatosis pathogen Pseudocohnilembus persalinus provides insight into its virulence through horizontal gene transfer.</title>
        <authorList>
            <person name="Xiong J."/>
            <person name="Wang G."/>
            <person name="Cheng J."/>
            <person name="Tian M."/>
            <person name="Pan X."/>
            <person name="Warren A."/>
            <person name="Jiang C."/>
            <person name="Yuan D."/>
            <person name="Miao W."/>
        </authorList>
    </citation>
    <scope>NUCLEOTIDE SEQUENCE [LARGE SCALE GENOMIC DNA]</scope>
    <source>
        <strain evidence="1">36N120E</strain>
    </source>
</reference>
<dbReference type="Proteomes" id="UP000054937">
    <property type="component" value="Unassembled WGS sequence"/>
</dbReference>
<proteinExistence type="predicted"/>
<dbReference type="OrthoDB" id="283074at2759"/>
<dbReference type="EMBL" id="LDAU01000149">
    <property type="protein sequence ID" value="KRX02945.1"/>
    <property type="molecule type" value="Genomic_DNA"/>
</dbReference>
<organism evidence="1 2">
    <name type="scientific">Pseudocohnilembus persalinus</name>
    <name type="common">Ciliate</name>
    <dbReference type="NCBI Taxonomy" id="266149"/>
    <lineage>
        <taxon>Eukaryota</taxon>
        <taxon>Sar</taxon>
        <taxon>Alveolata</taxon>
        <taxon>Ciliophora</taxon>
        <taxon>Intramacronucleata</taxon>
        <taxon>Oligohymenophorea</taxon>
        <taxon>Scuticociliatia</taxon>
        <taxon>Philasterida</taxon>
        <taxon>Pseudocohnilembidae</taxon>
        <taxon>Pseudocohnilembus</taxon>
    </lineage>
</organism>
<keyword evidence="2" id="KW-1185">Reference proteome</keyword>
<dbReference type="OMA" id="FENLYQF"/>